<reference evidence="7 8" key="1">
    <citation type="submission" date="2017-07" db="EMBL/GenBank/DDBJ databases">
        <title>Genome sequencing and assembly of Paenibacillus rigui.</title>
        <authorList>
            <person name="Mayilraj S."/>
        </authorList>
    </citation>
    <scope>NUCLEOTIDE SEQUENCE [LARGE SCALE GENOMIC DNA]</scope>
    <source>
        <strain evidence="7 8">JCM 16352</strain>
    </source>
</reference>
<keyword evidence="4" id="KW-0238">DNA-binding</keyword>
<dbReference type="OrthoDB" id="9806864at2"/>
<dbReference type="AlphaFoldDB" id="A0A229UJD1"/>
<sequence>MEREQLLKLDNQLCFAVYALSREITKIYRPHLEELGLTYTQYVTLLALWEEDDITVKELGARLYLDSGTLTPLLKRLEQMGLIRRVRDVKDERNVLIQLTEQGKALKERAYEIPEKVFCHLGLDPQEISQWRKQLTQLTHTIQQFKSEE</sequence>
<dbReference type="RefSeq" id="WP_094017610.1">
    <property type="nucleotide sequence ID" value="NZ_NMQW01000043.1"/>
</dbReference>
<dbReference type="InterPro" id="IPR055166">
    <property type="entry name" value="Transc_reg_Sar_Rot_HTH"/>
</dbReference>
<dbReference type="GO" id="GO:0005737">
    <property type="term" value="C:cytoplasm"/>
    <property type="evidence" value="ECO:0007669"/>
    <property type="project" value="UniProtKB-SubCell"/>
</dbReference>
<dbReference type="SMART" id="SM00347">
    <property type="entry name" value="HTH_MARR"/>
    <property type="match status" value="1"/>
</dbReference>
<evidence type="ECO:0000256" key="1">
    <source>
        <dbReference type="ARBA" id="ARBA00004496"/>
    </source>
</evidence>
<feature type="domain" description="HTH marR-type" evidence="6">
    <location>
        <begin position="10"/>
        <end position="140"/>
    </location>
</feature>
<evidence type="ECO:0000259" key="6">
    <source>
        <dbReference type="PROSITE" id="PS50995"/>
    </source>
</evidence>
<keyword evidence="3" id="KW-0805">Transcription regulation</keyword>
<dbReference type="Proteomes" id="UP000215509">
    <property type="component" value="Unassembled WGS sequence"/>
</dbReference>
<evidence type="ECO:0000256" key="3">
    <source>
        <dbReference type="ARBA" id="ARBA00023015"/>
    </source>
</evidence>
<dbReference type="FunFam" id="1.10.10.10:FF:000163">
    <property type="entry name" value="MarR family transcriptional regulator"/>
    <property type="match status" value="1"/>
</dbReference>
<accession>A0A229UJD1</accession>
<keyword evidence="8" id="KW-1185">Reference proteome</keyword>
<evidence type="ECO:0000313" key="8">
    <source>
        <dbReference type="Proteomes" id="UP000215509"/>
    </source>
</evidence>
<dbReference type="SUPFAM" id="SSF46785">
    <property type="entry name" value="Winged helix' DNA-binding domain"/>
    <property type="match status" value="1"/>
</dbReference>
<comment type="caution">
    <text evidence="7">The sequence shown here is derived from an EMBL/GenBank/DDBJ whole genome shotgun (WGS) entry which is preliminary data.</text>
</comment>
<keyword evidence="5" id="KW-0804">Transcription</keyword>
<dbReference type="PANTHER" id="PTHR33164:SF5">
    <property type="entry name" value="ORGANIC HYDROPEROXIDE RESISTANCE TRANSCRIPTIONAL REGULATOR"/>
    <property type="match status" value="1"/>
</dbReference>
<evidence type="ECO:0000256" key="4">
    <source>
        <dbReference type="ARBA" id="ARBA00023125"/>
    </source>
</evidence>
<proteinExistence type="predicted"/>
<gene>
    <name evidence="7" type="ORF">CF651_25000</name>
</gene>
<dbReference type="Gene3D" id="1.10.10.10">
    <property type="entry name" value="Winged helix-like DNA-binding domain superfamily/Winged helix DNA-binding domain"/>
    <property type="match status" value="1"/>
</dbReference>
<comment type="subcellular location">
    <subcellularLocation>
        <location evidence="1">Cytoplasm</location>
    </subcellularLocation>
</comment>
<dbReference type="GO" id="GO:0003700">
    <property type="term" value="F:DNA-binding transcription factor activity"/>
    <property type="evidence" value="ECO:0007669"/>
    <property type="project" value="InterPro"/>
</dbReference>
<evidence type="ECO:0000256" key="5">
    <source>
        <dbReference type="ARBA" id="ARBA00023163"/>
    </source>
</evidence>
<dbReference type="PRINTS" id="PR00598">
    <property type="entry name" value="HTHMARR"/>
</dbReference>
<dbReference type="InterPro" id="IPR036388">
    <property type="entry name" value="WH-like_DNA-bd_sf"/>
</dbReference>
<dbReference type="InterPro" id="IPR036390">
    <property type="entry name" value="WH_DNA-bd_sf"/>
</dbReference>
<name>A0A229UJD1_9BACL</name>
<dbReference type="EMBL" id="NMQW01000043">
    <property type="protein sequence ID" value="OXM83568.1"/>
    <property type="molecule type" value="Genomic_DNA"/>
</dbReference>
<dbReference type="PROSITE" id="PS50995">
    <property type="entry name" value="HTH_MARR_2"/>
    <property type="match status" value="1"/>
</dbReference>
<dbReference type="Pfam" id="PF22381">
    <property type="entry name" value="Staph_reg_Sar_Rot"/>
    <property type="match status" value="1"/>
</dbReference>
<dbReference type="InterPro" id="IPR000835">
    <property type="entry name" value="HTH_MarR-typ"/>
</dbReference>
<evidence type="ECO:0000256" key="2">
    <source>
        <dbReference type="ARBA" id="ARBA00022490"/>
    </source>
</evidence>
<organism evidence="7 8">
    <name type="scientific">Paenibacillus rigui</name>
    <dbReference type="NCBI Taxonomy" id="554312"/>
    <lineage>
        <taxon>Bacteria</taxon>
        <taxon>Bacillati</taxon>
        <taxon>Bacillota</taxon>
        <taxon>Bacilli</taxon>
        <taxon>Bacillales</taxon>
        <taxon>Paenibacillaceae</taxon>
        <taxon>Paenibacillus</taxon>
    </lineage>
</organism>
<dbReference type="GO" id="GO:0006950">
    <property type="term" value="P:response to stress"/>
    <property type="evidence" value="ECO:0007669"/>
    <property type="project" value="TreeGrafter"/>
</dbReference>
<dbReference type="GO" id="GO:0003677">
    <property type="term" value="F:DNA binding"/>
    <property type="evidence" value="ECO:0007669"/>
    <property type="project" value="UniProtKB-KW"/>
</dbReference>
<keyword evidence="2" id="KW-0963">Cytoplasm</keyword>
<protein>
    <submittedName>
        <fullName evidence="7">MarR family transcriptional regulator</fullName>
    </submittedName>
</protein>
<dbReference type="InterPro" id="IPR039422">
    <property type="entry name" value="MarR/SlyA-like"/>
</dbReference>
<dbReference type="PANTHER" id="PTHR33164">
    <property type="entry name" value="TRANSCRIPTIONAL REGULATOR, MARR FAMILY"/>
    <property type="match status" value="1"/>
</dbReference>
<evidence type="ECO:0000313" key="7">
    <source>
        <dbReference type="EMBL" id="OXM83568.1"/>
    </source>
</evidence>